<evidence type="ECO:0000313" key="2">
    <source>
        <dbReference type="EMBL" id="CAA7262275.1"/>
    </source>
</evidence>
<dbReference type="Proteomes" id="UP000467700">
    <property type="component" value="Unassembled WGS sequence"/>
</dbReference>
<protein>
    <submittedName>
        <fullName evidence="2">Uncharacterized protein</fullName>
    </submittedName>
</protein>
<accession>A0A8S0VR53</accession>
<feature type="compositionally biased region" description="Polar residues" evidence="1">
    <location>
        <begin position="103"/>
        <end position="123"/>
    </location>
</feature>
<feature type="compositionally biased region" description="Basic and acidic residues" evidence="1">
    <location>
        <begin position="9"/>
        <end position="20"/>
    </location>
</feature>
<feature type="compositionally biased region" description="Polar residues" evidence="1">
    <location>
        <begin position="36"/>
        <end position="47"/>
    </location>
</feature>
<evidence type="ECO:0000313" key="3">
    <source>
        <dbReference type="Proteomes" id="UP000467700"/>
    </source>
</evidence>
<comment type="caution">
    <text evidence="2">The sequence shown here is derived from an EMBL/GenBank/DDBJ whole genome shotgun (WGS) entry which is preliminary data.</text>
</comment>
<reference evidence="2 3" key="1">
    <citation type="submission" date="2020-01" db="EMBL/GenBank/DDBJ databases">
        <authorList>
            <person name="Gupta K D."/>
        </authorList>
    </citation>
    <scope>NUCLEOTIDE SEQUENCE [LARGE SCALE GENOMIC DNA]</scope>
</reference>
<name>A0A8S0VR53_CYCAE</name>
<dbReference type="AlphaFoldDB" id="A0A8S0VR53"/>
<proteinExistence type="predicted"/>
<evidence type="ECO:0000256" key="1">
    <source>
        <dbReference type="SAM" id="MobiDB-lite"/>
    </source>
</evidence>
<organism evidence="2 3">
    <name type="scientific">Cyclocybe aegerita</name>
    <name type="common">Black poplar mushroom</name>
    <name type="synonym">Agrocybe aegerita</name>
    <dbReference type="NCBI Taxonomy" id="1973307"/>
    <lineage>
        <taxon>Eukaryota</taxon>
        <taxon>Fungi</taxon>
        <taxon>Dikarya</taxon>
        <taxon>Basidiomycota</taxon>
        <taxon>Agaricomycotina</taxon>
        <taxon>Agaricomycetes</taxon>
        <taxon>Agaricomycetidae</taxon>
        <taxon>Agaricales</taxon>
        <taxon>Agaricineae</taxon>
        <taxon>Bolbitiaceae</taxon>
        <taxon>Cyclocybe</taxon>
    </lineage>
</organism>
<keyword evidence="3" id="KW-1185">Reference proteome</keyword>
<sequence>MLATSICRSHTDVVQHKEGTGRPPSAIMPPLPAQSDGWTPDNNNYNRPAQPFALILPHTVNLVPAPLRRDRPRSHHIVNSNTIGWYPTTHHRSHFHTHEHDNANQPANLCPFTGTTSTDAALS</sequence>
<gene>
    <name evidence="2" type="ORF">AAE3_LOCUS4232</name>
</gene>
<dbReference type="EMBL" id="CACVBS010000035">
    <property type="protein sequence ID" value="CAA7262275.1"/>
    <property type="molecule type" value="Genomic_DNA"/>
</dbReference>
<feature type="region of interest" description="Disordered" evidence="1">
    <location>
        <begin position="1"/>
        <end position="49"/>
    </location>
</feature>
<feature type="region of interest" description="Disordered" evidence="1">
    <location>
        <begin position="96"/>
        <end position="123"/>
    </location>
</feature>